<evidence type="ECO:0000256" key="1">
    <source>
        <dbReference type="SAM" id="SignalP"/>
    </source>
</evidence>
<feature type="signal peptide" evidence="1">
    <location>
        <begin position="1"/>
        <end position="24"/>
    </location>
</feature>
<gene>
    <name evidence="2" type="ORF">HQR01_05580</name>
</gene>
<dbReference type="EMBL" id="CP053921">
    <property type="protein sequence ID" value="QKG70883.1"/>
    <property type="molecule type" value="Genomic_DNA"/>
</dbReference>
<organism evidence="2 3">
    <name type="scientific">Erythrobacter mangrovi</name>
    <dbReference type="NCBI Taxonomy" id="2739433"/>
    <lineage>
        <taxon>Bacteria</taxon>
        <taxon>Pseudomonadati</taxon>
        <taxon>Pseudomonadota</taxon>
        <taxon>Alphaproteobacteria</taxon>
        <taxon>Sphingomonadales</taxon>
        <taxon>Erythrobacteraceae</taxon>
        <taxon>Erythrobacter/Porphyrobacter group</taxon>
        <taxon>Erythrobacter</taxon>
    </lineage>
</organism>
<protein>
    <submittedName>
        <fullName evidence="2">UrcA family protein</fullName>
    </submittedName>
</protein>
<dbReference type="InterPro" id="IPR030972">
    <property type="entry name" value="UrcA_uranyl"/>
</dbReference>
<name>A0A7D4B755_9SPHN</name>
<proteinExistence type="predicted"/>
<evidence type="ECO:0000313" key="3">
    <source>
        <dbReference type="Proteomes" id="UP000504693"/>
    </source>
</evidence>
<reference evidence="2 3" key="1">
    <citation type="submission" date="2020-05" db="EMBL/GenBank/DDBJ databases">
        <title>Erythrobacter mangrovi sp. nov., isolated from rhizosphere soil of mangrove plant (Kandelia candel).</title>
        <authorList>
            <person name="Ye Y.H."/>
        </authorList>
    </citation>
    <scope>NUCLEOTIDE SEQUENCE [LARGE SCALE GENOMIC DNA]</scope>
    <source>
        <strain evidence="2 3">EB310</strain>
    </source>
</reference>
<sequence>MKTTLALIAAAGLAVPAAAMPADAVPYSVSVKYSDLNLDTPEGLARLERRIDTASREVCGFQRVVTGTRIRSSEINACRDKVKAKAMAHIAAVRDEQARGG</sequence>
<feature type="chain" id="PRO_5028979519" evidence="1">
    <location>
        <begin position="25"/>
        <end position="101"/>
    </location>
</feature>
<keyword evidence="3" id="KW-1185">Reference proteome</keyword>
<dbReference type="AlphaFoldDB" id="A0A7D4B755"/>
<dbReference type="RefSeq" id="WP_173213309.1">
    <property type="nucleotide sequence ID" value="NZ_CP053921.1"/>
</dbReference>
<keyword evidence="1" id="KW-0732">Signal</keyword>
<dbReference type="Proteomes" id="UP000504693">
    <property type="component" value="Chromosome"/>
</dbReference>
<evidence type="ECO:0000313" key="2">
    <source>
        <dbReference type="EMBL" id="QKG70883.1"/>
    </source>
</evidence>
<accession>A0A7D4B755</accession>
<dbReference type="KEGG" id="emv:HQR01_05580"/>
<dbReference type="NCBIfam" id="TIGR04433">
    <property type="entry name" value="UrcA_uranyl"/>
    <property type="match status" value="1"/>
</dbReference>